<sequence length="77" mass="8973">MIAYLYSLTGRVNVGKRYARYRNGAFKYIGVEYKRFCIVKDSFKGLNLSDFTFEECHGGSSVADRKKSICHERFNFL</sequence>
<protein>
    <submittedName>
        <fullName evidence="1">Uncharacterized protein</fullName>
    </submittedName>
</protein>
<keyword evidence="2" id="KW-1185">Reference proteome</keyword>
<dbReference type="AlphaFoldDB" id="A0A0M1P598"/>
<reference evidence="2" key="1">
    <citation type="submission" date="2015-08" db="EMBL/GenBank/DDBJ databases">
        <title>Genome sequencing project for genomic taxonomy and phylogenomics of Bacillus-like bacteria.</title>
        <authorList>
            <person name="Liu B."/>
            <person name="Wang J."/>
            <person name="Zhu Y."/>
            <person name="Liu G."/>
            <person name="Chen Q."/>
            <person name="Chen Z."/>
            <person name="Lan J."/>
            <person name="Che J."/>
            <person name="Ge C."/>
            <person name="Shi H."/>
            <person name="Pan Z."/>
            <person name="Liu X."/>
        </authorList>
    </citation>
    <scope>NUCLEOTIDE SEQUENCE [LARGE SCALE GENOMIC DNA]</scope>
    <source>
        <strain evidence="2">FJAT-22460</strain>
    </source>
</reference>
<evidence type="ECO:0000313" key="2">
    <source>
        <dbReference type="Proteomes" id="UP000036932"/>
    </source>
</evidence>
<name>A0A0M1P598_9BACL</name>
<proteinExistence type="predicted"/>
<dbReference type="EMBL" id="LIUT01000001">
    <property type="protein sequence ID" value="KOR89219.1"/>
    <property type="molecule type" value="Genomic_DNA"/>
</dbReference>
<comment type="caution">
    <text evidence="1">The sequence shown here is derived from an EMBL/GenBank/DDBJ whole genome shotgun (WGS) entry which is preliminary data.</text>
</comment>
<dbReference type="PATRIC" id="fig|1705565.3.peg.3679"/>
<gene>
    <name evidence="1" type="ORF">AM231_08650</name>
</gene>
<evidence type="ECO:0000313" key="1">
    <source>
        <dbReference type="EMBL" id="KOR89219.1"/>
    </source>
</evidence>
<dbReference type="Proteomes" id="UP000036932">
    <property type="component" value="Unassembled WGS sequence"/>
</dbReference>
<accession>A0A0M1P598</accession>
<organism evidence="1 2">
    <name type="scientific">Paenibacillus solani</name>
    <dbReference type="NCBI Taxonomy" id="1705565"/>
    <lineage>
        <taxon>Bacteria</taxon>
        <taxon>Bacillati</taxon>
        <taxon>Bacillota</taxon>
        <taxon>Bacilli</taxon>
        <taxon>Bacillales</taxon>
        <taxon>Paenibacillaceae</taxon>
        <taxon>Paenibacillus</taxon>
    </lineage>
</organism>